<feature type="compositionally biased region" description="Basic and acidic residues" evidence="7">
    <location>
        <begin position="1936"/>
        <end position="1946"/>
    </location>
</feature>
<dbReference type="PROSITE" id="PS50026">
    <property type="entry name" value="EGF_3"/>
    <property type="match status" value="13"/>
</dbReference>
<dbReference type="InterPro" id="IPR018097">
    <property type="entry name" value="EGF_Ca-bd_CS"/>
</dbReference>
<dbReference type="SUPFAM" id="SSF57196">
    <property type="entry name" value="EGF/Laminin"/>
    <property type="match status" value="4"/>
</dbReference>
<feature type="compositionally biased region" description="Polar residues" evidence="7">
    <location>
        <begin position="3105"/>
        <end position="3119"/>
    </location>
</feature>
<dbReference type="Proteomes" id="UP000887540">
    <property type="component" value="Unplaced"/>
</dbReference>
<dbReference type="WBParaSite" id="ACRNAN_scaffold1065.g14656.t1">
    <property type="protein sequence ID" value="ACRNAN_scaffold1065.g14656.t1"/>
    <property type="gene ID" value="ACRNAN_scaffold1065.g14656"/>
</dbReference>
<feature type="compositionally biased region" description="Polar residues" evidence="7">
    <location>
        <begin position="1581"/>
        <end position="1597"/>
    </location>
</feature>
<evidence type="ECO:0000256" key="4">
    <source>
        <dbReference type="ARBA" id="ARBA00023157"/>
    </source>
</evidence>
<feature type="compositionally biased region" description="Basic and acidic residues" evidence="7">
    <location>
        <begin position="2202"/>
        <end position="2217"/>
    </location>
</feature>
<feature type="compositionally biased region" description="Low complexity" evidence="7">
    <location>
        <begin position="3972"/>
        <end position="3987"/>
    </location>
</feature>
<feature type="domain" description="EGF-like" evidence="8">
    <location>
        <begin position="4335"/>
        <end position="4376"/>
    </location>
</feature>
<feature type="compositionally biased region" description="Polar residues" evidence="7">
    <location>
        <begin position="2534"/>
        <end position="2550"/>
    </location>
</feature>
<sequence>MPEVRPTFVVNFDMATVICQHTEDPEDLHLHEISILCDGKNDCFMNPAMSDESFPYCERKCNSTCNDRGACLYDGQNAQCYCNAGFHGPSCELPDVNECVGKPCHWLAHCQNTFGSYSCQCFNGFYGDGFSCTDIDECAVGKTKCPENSICVNLPGTYMCNCTEGYMPKGMPLEKCADIDECALKTHDCPVGKMCENVIGGYACVDSCDDGYEAIDGSCIDINECNLPNPCDKRAICTNTPGGHECTCEADFTGDGHTCFPLMDCSQNDAICDRHGFCLGPLKTCMCQTGYTGDGMSCTDINECETGANPCSGNVESKCVNIEGGYVCCDETLDNDVCVREKGVYCAGGCGTNAYCINQTCACLPGFAGNPHERCLDVNECENANACPGVGQICVNMIGGHTCCGPDSPQEECKGLEIVKDFGNSIEIGEKNSIEEGDSSIESGGTKIIENVVEQKNASGGFVFLASGKNAYVNHYNLSLGKHEFETLSCNETDAETTCPEHADCVYGQCKCRLGFEWRNYPYRCEDINECVRLEQPCPEGEGWCMNTIGSYRCCMSGASSKDCRFDVDDTQEKWKATGNGDGDNEGGGEIVNETFVEAKNREGGDIVVTRGKVRIGPGIGLGGLPLFPNTKIDHQIWLTESTTAPSPRETEEARPIGPDEAGQNPDNLESPNEPLASTSVSIIEENRASGGSWFGIRGKGLLEDLKNLLNIQRLPTTNDTIKTTKPDSTVMKLEPNMQPFGPEKPQVDNSQIRPDLGRGKTDDPSLFGPNEPLGSTSISIIEEKHSSGGSWFGIRGNGKPQNATGTGLKLLEFGPDGIPEVGADGSPKRPGTGPHQVVSDRNPHGPKIGPDGRLVEPKDDQNGLGPSQLGPDGKPLENEPDGTPEIGPDGRPIRPGSSPSQLGPDGNLLGPKDGQHRPKSALVGPDGKPLGLGPDGTRPGSDPSQVEPDGSPIGPNGRGPKSDQFGPDGHPLSPNNGKDGPGPKLAQLGPDGRPLGPNNGQDGTGPELVHLGPDGNPIPSKSKPTENQQSPRGKENENPPKNPLLNPDGTLHKPNFIKPKYGPDGRLEGLEIPEEFQHFLKHNEPLWNSPDLGLEENPVPNKIPEASLELVPGRQEIEGKTNEPKPNSDNMLNSEKPHQNPQEPHDLEHPNSPRPTWKTSAGDTFEIISGPNGNDWTIPSSKESTGGEIPEAPEEEELGLEISAKDFKPQPSHVGVTIKGDEINGPVEIPEAEETSSKENLKPTTPTIEIDEAENFTFGSREGELMPKSGTTSEGIPENPETTTGVLDSSAPSRAPLSSSEFSKLTSEAPTPASEASISTSESPKLTSEASTSTSKALRSTSAAPISTYEPPRLNSKALLSTSESPKLIVPQSSTVPTKEAANGKPDHLETSTLVNPNIEIDDGGEILSSSKENEHKPVSISTSLPEEIDNATKKSMSTPEITNITSEPSGSTEVKTSGSTPGIGVTTPREAEILKSASQTSSPIVSESETTVLTTTEEDITRKVTEIPQTISSKPRDDSRPEADGNFEASSSPSLLPTKSTDIEKSGQSTSPSKESPQTGITTSSSKPKDGSIPEVDWTSKTPSKTSILPNIGTENTEKLGFRQTTSASIISSTLPQAEESPKITTPPQEPIITISQKTLSPTFEVEIIKSTEKTPIDPSILLTFSTPGFEPTESETTSTGVSERKSSPTEPEKVEEFTATMPFEEIESVSKKLTTIRFTGPIKITNMHEEIDVTSAIPLKETNQTAVPLSSQETISTKKENSLDTTTISTQPTLRGDQTEIPETRFTPNTSPRFSSHAVKVETIESLTTDEVEQGASSTTTRDFEKMTKLEKQTESPRTTSEEPSLALGTTSSHATELEGQGSGNPDSSTPTTTQTISTSLPLTEEQGTKNKEPMIPKTKEITSSSSISPPAEKLTTLNSGTVRAGPEEIEPDSTKTDQEKLSPHSTTLAVQEESTSGGLPPDGLEQLTTTSWPKKISPPSITPSITDFDKHPENFKEKVEPLIPNSEEIQGNTEIQLQSTGIPLKSTEIPVRVTEIPLEGTEIPLEGTESPFEEEFGLEIGPLFKKPRPRLQKTTLGADQVKLQQEEDPSASTLSTKQVTSSTEGTIQPFEATKLDALSTLTPSTLPLSSIPERTPDPNEVTKVYETSILSPKSTLSMHEHEPVSSTDGRETRFSTVSITLSTQFTSTETPKITPVSGKHEHEKPEENDERTNRPWPFLRTLPPASSTFATSPIFSSSTSPTVLSQSNATSSKPPSSNSVKLSMAPIKSDHQTTTHEPTLFISIHPQENETIDTELITQPPGILESTDEVSETSEKVTETKISETSEEKVTEKGVTEESATTAAVINVTSRIIPVETTSTGIPNLESSTEIEGFSTRPQGQETTKLEGVKYTTSIPEVLSTLSQNNFTQLVRGTTTVEEILEIGLEISNLKPLKDHKIEPNKKEATTKKISGVTTKVTGKPEEKLATTKQAFDQTTAKPGTTSQQPSSTETNGTTKELNQPISASTLKPISEKSSQTSKLPEDATIQPEMVSSKTSSQEPQSTASLITFKPISASSASTEIPEKESSKEQEASSTPGLVTFKKNPRPTQATTREPEREISKLQTTQETLTTPRNGAETSAILRNAAETSNTPINEPSATPDHSEVSKSPDTTSIQQESTESPIGSTTTASSEKTTDLTHYLKIDSTPHSMPSSNSSLPQETTRIPEKQFGTPPATSTKAHEISTSRLSTTTDASTLPSSKKPEVTPTTKIRTKGMEPIFDEASITPGKLPEIRTESKQMVEETTPPARSNETSTSGTETTKSSKNPSSEETRSQENGTPTKTSIPLETGATQKPGLTKATPASIETATSPTSESSSKTAAPQENLSSGGPMATEASETEDKSTTLPLSSTTLSEAKTSTSKSLELTTLTTFRNGTPTAIPTKTLISEDTSIITTGSISISSSTPQAIATKLSEANSTTTGGTSVFETSLKMENEASTTSLPSEENPILELTGKGIKTVMPPVPGKTTTRETDLGLEIIRYIPTATTHLPKGMEAITIAEEITRETTTSASSSPRSSEFITSTIDQKTPTTTLTTKSRGMEAITLSNESLEPKDKDLKTTLESEISSTPDSLSTKSVTDKPDKVKTSIMESTTPPRPAFESTTDGKITGSTLITEQESAGLSSAVPPSSTAIPLSNDKKPTPHGKVETTSSNNQYTTANPTTNDQKSSDFGAHSSTRQPTTTKSDEQGSSTGGDFGLSSPTGPPSTAGPPSNEQKPSPAGPPSTAGPPSSDQKPSLPGKDNIKPSNESSLETTENPIQASSSTTKLQQSSLEETTSQPSTESITHKAHSIVPIIEPESTKIPLLPDVIKEETASFKPLATSESSTTLLSSSEKIESSTLPQTTTPLLGPPGNEQTSSFGSPPSIRPPADYSPPSHIGSPESQELRQPEFLSTSETNPPVSRGKGLEAITEFTTTLASTSSLSSTGRKGLEIINMLPEEKSTSQPSSSNPDSSSSRPSPTLTPTSIEEKKTMGTIRIDEEEGTTSSPASTPRKGLEPIKMAPERKETTPDANALTQTSSASTPTSSLAPEEGDSSSSSSPTLTPTSTDEKKTMGTIRSDEEEGTTSSPASTSRKGLEPIKMASERKETTPDASALTQTSSASTPTSSLITQEPTSNTKFSATRVSKEELSSTTSQPADATEPQVTPKIAESTEEIPEGVPSKELSTFGLDETTLLPTKGLEILTGAPQDKVTSEIEIIKNATEMPVNEPVRLDTTISQVRLATTQVSSTQKELDFSTIPTTLSTTQESEEKITSGKNASESTPKVSSKIEPTTVKILEETTTETPLLSQSTTEGGSSTLGQSSTAKHNDTNLTPTVNITPSKESISHISSTTLEPTTSAQTLKTSTTTRLGKTSPTQKYTTSTPDLSNNKTKDAQPKVTLSQKLEDTTLPTQKSGPESASTTNPSSNKPLIIIDSHEKGPNGIQDEESLPPKNLPSTTLSPLPESTTTLETILSSKPANLSAELETKTTKDLFTLSTTTVNLETLSPRKVQCMSSNECGNDAYCERRTGACRCHSGFRGTPPNTPCIDVNECEENRDTCDITSRCENYIGGYFCLCAIGYRKSSNGTCVDINECEERTGETCDTNAICTNLEGSFACQCKPGYTGDGYTCIPMNKRHCTQKEWIQSDCGKNHLCLVDALGNRDCDSCKNGFVMRHGVCSDIDECASPTINSCHEDAVCHNTIGGYDCRCQPGYSGDGFTCTDVDECAHNPCHPQAACSNLLGSFSCQCPDGWAGDGFKECLNPLDKSCDHREDICPNSNNTACLSVRVADSLISICECLPNYRYNPMSQKCEDINECLENRHNCDPGTTICANHPGSYSCDCAAGYEGSGGVCVDVDECRRGIAGCHVNAYCINRVGSVGCQCAPGYTGDGVTCEPLTHDLSIPSSECPENWVEECKYFNKTCYIDDEEIPQCGACLFGFQPMDGKCVGVHGDGVCADPIKNDCHKSADCIDIHPGKHFCVCKQGFFGDGRHCDDVDECTIPTRKGHGVCDPFATCTNTEGGYECKCNEGYVGNGFKCTHSTNIHGGPSCLVKPNLCHKKAKCGIDGKCICLAGYEGDGINLCEPSLELKYNYTTITVLPHDENTVRDQFLATSTTPLPRCSDKDRTACHVLATCDLDVGYCVCRRGFVGDGVNSCTKIWEDCVQDTKICDSNAYCHQQSGQCRCNDRFIGDGIDCMPDKLDCRNNTNLCNEYGHCVGNRCVCKEGYTGDGITCMSLTPTADPTLLNCSLCDAQATCEEGKCSCKEGYFGNGRICVPDLEDCINYPGVCHINGHCNTEKRKCECRKGFIGNGMDCSIRISCKVDPSICHKEAACQLDGRCVCKKGLVGDGMDCRTSIIEFLL</sequence>
<feature type="compositionally biased region" description="Low complexity" evidence="7">
    <location>
        <begin position="3824"/>
        <end position="3835"/>
    </location>
</feature>
<feature type="compositionally biased region" description="Low complexity" evidence="7">
    <location>
        <begin position="2887"/>
        <end position="2905"/>
    </location>
</feature>
<feature type="region of interest" description="Disordered" evidence="7">
    <location>
        <begin position="3047"/>
        <end position="3148"/>
    </location>
</feature>
<feature type="domain" description="EGF-like" evidence="8">
    <location>
        <begin position="4474"/>
        <end position="4516"/>
    </location>
</feature>
<feature type="compositionally biased region" description="Polar residues" evidence="7">
    <location>
        <begin position="1270"/>
        <end position="1288"/>
    </location>
</feature>
<feature type="compositionally biased region" description="Basic and acidic residues" evidence="7">
    <location>
        <begin position="3616"/>
        <end position="3631"/>
    </location>
</feature>
<feature type="region of interest" description="Disordered" evidence="7">
    <location>
        <begin position="1808"/>
        <end position="1995"/>
    </location>
</feature>
<dbReference type="Pfam" id="PF12947">
    <property type="entry name" value="EGF_3"/>
    <property type="match status" value="5"/>
</dbReference>
<feature type="compositionally biased region" description="Basic and acidic residues" evidence="7">
    <location>
        <begin position="1825"/>
        <end position="1838"/>
    </location>
</feature>
<reference evidence="10" key="1">
    <citation type="submission" date="2022-11" db="UniProtKB">
        <authorList>
            <consortium name="WormBaseParasite"/>
        </authorList>
    </citation>
    <scope>IDENTIFICATION</scope>
</reference>
<feature type="compositionally biased region" description="Low complexity" evidence="7">
    <location>
        <begin position="3303"/>
        <end position="3314"/>
    </location>
</feature>
<dbReference type="SUPFAM" id="SSF57184">
    <property type="entry name" value="Growth factor receptor domain"/>
    <property type="match status" value="3"/>
</dbReference>
<dbReference type="SMART" id="SM00179">
    <property type="entry name" value="EGF_CA"/>
    <property type="match status" value="15"/>
</dbReference>
<dbReference type="InterPro" id="IPR049883">
    <property type="entry name" value="NOTCH1_EGF-like"/>
</dbReference>
<feature type="compositionally biased region" description="Low complexity" evidence="7">
    <location>
        <begin position="2690"/>
        <end position="2702"/>
    </location>
</feature>
<feature type="region of interest" description="Disordered" evidence="7">
    <location>
        <begin position="2126"/>
        <end position="2145"/>
    </location>
</feature>
<feature type="compositionally biased region" description="Basic and acidic residues" evidence="7">
    <location>
        <begin position="2162"/>
        <end position="2177"/>
    </location>
</feature>
<keyword evidence="3" id="KW-0677">Repeat</keyword>
<feature type="compositionally biased region" description="Polar residues" evidence="7">
    <location>
        <begin position="2818"/>
        <end position="2835"/>
    </location>
</feature>
<feature type="compositionally biased region" description="Polar residues" evidence="7">
    <location>
        <begin position="1947"/>
        <end position="1961"/>
    </location>
</feature>
<dbReference type="Pfam" id="PF07645">
    <property type="entry name" value="EGF_CA"/>
    <property type="match status" value="7"/>
</dbReference>
<evidence type="ECO:0000256" key="3">
    <source>
        <dbReference type="ARBA" id="ARBA00022737"/>
    </source>
</evidence>
<feature type="compositionally biased region" description="Low complexity" evidence="7">
    <location>
        <begin position="2229"/>
        <end position="2251"/>
    </location>
</feature>
<dbReference type="InterPro" id="IPR000152">
    <property type="entry name" value="EGF-type_Asp/Asn_hydroxyl_site"/>
</dbReference>
<feature type="compositionally biased region" description="Low complexity" evidence="7">
    <location>
        <begin position="3363"/>
        <end position="3394"/>
    </location>
</feature>
<evidence type="ECO:0000313" key="10">
    <source>
        <dbReference type="WBParaSite" id="ACRNAN_scaffold1065.g14656.t1"/>
    </source>
</evidence>
<keyword evidence="4 6" id="KW-1015">Disulfide bond</keyword>
<feature type="compositionally biased region" description="Polar residues" evidence="7">
    <location>
        <begin position="3899"/>
        <end position="3911"/>
    </location>
</feature>
<feature type="compositionally biased region" description="Low complexity" evidence="7">
    <location>
        <begin position="3047"/>
        <end position="3061"/>
    </location>
</feature>
<keyword evidence="9" id="KW-1185">Reference proteome</keyword>
<feature type="region of interest" description="Disordered" evidence="7">
    <location>
        <begin position="2310"/>
        <end position="2333"/>
    </location>
</feature>
<evidence type="ECO:0000256" key="6">
    <source>
        <dbReference type="PROSITE-ProRule" id="PRU00076"/>
    </source>
</evidence>
<feature type="compositionally biased region" description="Polar residues" evidence="7">
    <location>
        <begin position="1766"/>
        <end position="1776"/>
    </location>
</feature>
<feature type="compositionally biased region" description="Basic and acidic residues" evidence="7">
    <location>
        <begin position="2677"/>
        <end position="2686"/>
    </location>
</feature>
<feature type="compositionally biased region" description="Polar residues" evidence="7">
    <location>
        <begin position="2652"/>
        <end position="2676"/>
    </location>
</feature>
<feature type="compositionally biased region" description="Polar residues" evidence="7">
    <location>
        <begin position="1839"/>
        <end position="1858"/>
    </location>
</feature>
<dbReference type="InterPro" id="IPR009030">
    <property type="entry name" value="Growth_fac_rcpt_cys_sf"/>
</dbReference>
<feature type="compositionally biased region" description="Polar residues" evidence="7">
    <location>
        <begin position="1435"/>
        <end position="1462"/>
    </location>
</feature>
<keyword evidence="5" id="KW-0325">Glycoprotein</keyword>
<feature type="compositionally biased region" description="Polar residues" evidence="7">
    <location>
        <begin position="1172"/>
        <end position="1185"/>
    </location>
</feature>
<feature type="domain" description="EGF-like" evidence="8">
    <location>
        <begin position="95"/>
        <end position="131"/>
    </location>
</feature>
<feature type="compositionally biased region" description="Low complexity" evidence="7">
    <location>
        <begin position="3455"/>
        <end position="3467"/>
    </location>
</feature>
<feature type="compositionally biased region" description="Low complexity" evidence="7">
    <location>
        <begin position="2843"/>
        <end position="2865"/>
    </location>
</feature>
<feature type="compositionally biased region" description="Polar residues" evidence="7">
    <location>
        <begin position="2152"/>
        <end position="2161"/>
    </location>
</feature>
<feature type="compositionally biased region" description="Low complexity" evidence="7">
    <location>
        <begin position="1871"/>
        <end position="1887"/>
    </location>
</feature>
<dbReference type="InterPro" id="IPR051586">
    <property type="entry name" value="PKC-binding_NELL"/>
</dbReference>
<feature type="domain" description="EGF-like" evidence="8">
    <location>
        <begin position="4244"/>
        <end position="4283"/>
    </location>
</feature>
<feature type="region of interest" description="Disordered" evidence="7">
    <location>
        <begin position="641"/>
        <end position="675"/>
    </location>
</feature>
<feature type="domain" description="EGF-like" evidence="8">
    <location>
        <begin position="134"/>
        <end position="177"/>
    </location>
</feature>
<evidence type="ECO:0000313" key="9">
    <source>
        <dbReference type="Proteomes" id="UP000887540"/>
    </source>
</evidence>
<feature type="domain" description="EGF-like" evidence="8">
    <location>
        <begin position="4112"/>
        <end position="4153"/>
    </location>
</feature>
<dbReference type="CDD" id="cd00054">
    <property type="entry name" value="EGF_CA"/>
    <property type="match status" value="14"/>
</dbReference>
<feature type="compositionally biased region" description="Polar residues" evidence="7">
    <location>
        <begin position="2605"/>
        <end position="2621"/>
    </location>
</feature>
<feature type="compositionally biased region" description="Polar residues" evidence="7">
    <location>
        <begin position="3190"/>
        <end position="3208"/>
    </location>
</feature>
<feature type="region of interest" description="Disordered" evidence="7">
    <location>
        <begin position="1753"/>
        <end position="1776"/>
    </location>
</feature>
<feature type="compositionally biased region" description="Low complexity" evidence="7">
    <location>
        <begin position="1290"/>
        <end position="1301"/>
    </location>
</feature>
<feature type="disulfide bond" evidence="6">
    <location>
        <begin position="82"/>
        <end position="91"/>
    </location>
</feature>
<feature type="region of interest" description="Disordered" evidence="7">
    <location>
        <begin position="738"/>
        <end position="775"/>
    </location>
</feature>
<feature type="compositionally biased region" description="Polar residues" evidence="7">
    <location>
        <begin position="2728"/>
        <end position="2742"/>
    </location>
</feature>
<dbReference type="GO" id="GO:0005615">
    <property type="term" value="C:extracellular space"/>
    <property type="evidence" value="ECO:0007669"/>
    <property type="project" value="TreeGrafter"/>
</dbReference>
<feature type="region of interest" description="Disordered" evidence="7">
    <location>
        <begin position="1615"/>
        <end position="1638"/>
    </location>
</feature>
<feature type="region of interest" description="Disordered" evidence="7">
    <location>
        <begin position="2442"/>
        <end position="2905"/>
    </location>
</feature>
<feature type="compositionally biased region" description="Polar residues" evidence="7">
    <location>
        <begin position="3315"/>
        <end position="3325"/>
    </location>
</feature>
<feature type="compositionally biased region" description="Polar residues" evidence="7">
    <location>
        <begin position="2471"/>
        <end position="2523"/>
    </location>
</feature>
<feature type="compositionally biased region" description="Basic and acidic residues" evidence="7">
    <location>
        <begin position="2317"/>
        <end position="2333"/>
    </location>
</feature>
<feature type="compositionally biased region" description="Polar residues" evidence="7">
    <location>
        <begin position="3836"/>
        <end position="3876"/>
    </location>
</feature>
<feature type="domain" description="EGF-like" evidence="8">
    <location>
        <begin position="4377"/>
        <end position="4417"/>
    </location>
</feature>
<feature type="compositionally biased region" description="Low complexity" evidence="7">
    <location>
        <begin position="3555"/>
        <end position="3588"/>
    </location>
</feature>
<feature type="region of interest" description="Disordered" evidence="7">
    <location>
        <begin position="793"/>
        <end position="1069"/>
    </location>
</feature>
<feature type="compositionally biased region" description="Basic and acidic residues" evidence="7">
    <location>
        <begin position="3093"/>
        <end position="3104"/>
    </location>
</feature>
<feature type="region of interest" description="Disordered" evidence="7">
    <location>
        <begin position="1085"/>
        <end position="1603"/>
    </location>
</feature>
<dbReference type="SMART" id="SM00181">
    <property type="entry name" value="EGF"/>
    <property type="match status" value="29"/>
</dbReference>
<dbReference type="PANTHER" id="PTHR24042:SF5">
    <property type="entry name" value="EGF-LIKE CALCIUM-BINDING DOMAIN-CONTAINING PROTEIN"/>
    <property type="match status" value="1"/>
</dbReference>
<feature type="compositionally biased region" description="Basic and acidic residues" evidence="7">
    <location>
        <begin position="2442"/>
        <end position="2451"/>
    </location>
</feature>
<feature type="compositionally biased region" description="Basic and acidic residues" evidence="7">
    <location>
        <begin position="2565"/>
        <end position="2575"/>
    </location>
</feature>
<feature type="compositionally biased region" description="Basic and acidic residues" evidence="7">
    <location>
        <begin position="3179"/>
        <end position="3189"/>
    </location>
</feature>
<proteinExistence type="predicted"/>
<feature type="domain" description="EGF-like" evidence="8">
    <location>
        <begin position="4517"/>
        <end position="4561"/>
    </location>
</feature>
<dbReference type="GO" id="GO:0005509">
    <property type="term" value="F:calcium ion binding"/>
    <property type="evidence" value="ECO:0007669"/>
    <property type="project" value="InterPro"/>
</dbReference>
<feature type="compositionally biased region" description="Polar residues" evidence="7">
    <location>
        <begin position="3606"/>
        <end position="3615"/>
    </location>
</feature>
<feature type="compositionally biased region" description="Basic and acidic residues" evidence="7">
    <location>
        <begin position="2774"/>
        <end position="2784"/>
    </location>
</feature>
<feature type="domain" description="EGF-like" evidence="8">
    <location>
        <begin position="4800"/>
        <end position="4838"/>
    </location>
</feature>
<feature type="region of interest" description="Disordered" evidence="7">
    <location>
        <begin position="2080"/>
        <end position="2115"/>
    </location>
</feature>
<feature type="compositionally biased region" description="Low complexity" evidence="7">
    <location>
        <begin position="1972"/>
        <end position="1990"/>
    </location>
</feature>
<feature type="compositionally biased region" description="Polar residues" evidence="7">
    <location>
        <begin position="1302"/>
        <end position="1346"/>
    </location>
</feature>
<protein>
    <submittedName>
        <fullName evidence="10">EGF-like domain-containing protein</fullName>
    </submittedName>
</protein>
<feature type="compositionally biased region" description="Basic and acidic residues" evidence="7">
    <location>
        <begin position="3535"/>
        <end position="3550"/>
    </location>
</feature>
<dbReference type="FunFam" id="2.10.25.10:FF:000038">
    <property type="entry name" value="Fibrillin 2"/>
    <property type="match status" value="9"/>
</dbReference>
<feature type="compositionally biased region" description="Basic and acidic residues" evidence="7">
    <location>
        <begin position="1136"/>
        <end position="1152"/>
    </location>
</feature>
<feature type="compositionally biased region" description="Low complexity" evidence="7">
    <location>
        <begin position="2793"/>
        <end position="2809"/>
    </location>
</feature>
<feature type="compositionally biased region" description="Polar residues" evidence="7">
    <location>
        <begin position="3432"/>
        <end position="3441"/>
    </location>
</feature>
<dbReference type="PROSITE" id="PS00010">
    <property type="entry name" value="ASX_HYDROXYL"/>
    <property type="match status" value="8"/>
</dbReference>
<feature type="compositionally biased region" description="Low complexity" evidence="7">
    <location>
        <begin position="1487"/>
        <end position="1497"/>
    </location>
</feature>
<organism evidence="9 10">
    <name type="scientific">Acrobeloides nanus</name>
    <dbReference type="NCBI Taxonomy" id="290746"/>
    <lineage>
        <taxon>Eukaryota</taxon>
        <taxon>Metazoa</taxon>
        <taxon>Ecdysozoa</taxon>
        <taxon>Nematoda</taxon>
        <taxon>Chromadorea</taxon>
        <taxon>Rhabditida</taxon>
        <taxon>Tylenchina</taxon>
        <taxon>Cephalobomorpha</taxon>
        <taxon>Cephaloboidea</taxon>
        <taxon>Cephalobidae</taxon>
        <taxon>Acrobeloides</taxon>
    </lineage>
</organism>
<feature type="domain" description="EGF-like" evidence="8">
    <location>
        <begin position="221"/>
        <end position="260"/>
    </location>
</feature>
<evidence type="ECO:0000256" key="5">
    <source>
        <dbReference type="ARBA" id="ARBA00023180"/>
    </source>
</evidence>
<evidence type="ECO:0000256" key="2">
    <source>
        <dbReference type="ARBA" id="ARBA00022729"/>
    </source>
</evidence>
<feature type="compositionally biased region" description="Polar residues" evidence="7">
    <location>
        <begin position="3286"/>
        <end position="3302"/>
    </location>
</feature>
<feature type="compositionally biased region" description="Basic and acidic residues" evidence="7">
    <location>
        <begin position="1685"/>
        <end position="1696"/>
    </location>
</feature>
<feature type="disulfide bond" evidence="6">
    <location>
        <begin position="61"/>
        <end position="71"/>
    </location>
</feature>
<feature type="compositionally biased region" description="Low complexity" evidence="7">
    <location>
        <begin position="3484"/>
        <end position="3507"/>
    </location>
</feature>
<feature type="compositionally biased region" description="Low complexity" evidence="7">
    <location>
        <begin position="1668"/>
        <end position="1684"/>
    </location>
</feature>
<feature type="compositionally biased region" description="Polar residues" evidence="7">
    <location>
        <begin position="1548"/>
        <end position="1568"/>
    </location>
</feature>
<name>A0A914CH78_9BILA</name>
<feature type="domain" description="EGF-like" evidence="8">
    <location>
        <begin position="4070"/>
        <end position="4111"/>
    </location>
</feature>
<feature type="compositionally biased region" description="Basic and acidic residues" evidence="7">
    <location>
        <begin position="1890"/>
        <end position="1904"/>
    </location>
</feature>
<feature type="compositionally biased region" description="Low complexity" evidence="7">
    <location>
        <begin position="1905"/>
        <end position="1917"/>
    </location>
</feature>
<feature type="compositionally biased region" description="Polar residues" evidence="7">
    <location>
        <begin position="1359"/>
        <end position="1378"/>
    </location>
</feature>
<feature type="region of interest" description="Disordered" evidence="7">
    <location>
        <begin position="3783"/>
        <end position="3987"/>
    </location>
</feature>
<dbReference type="Gene3D" id="2.10.25.10">
    <property type="entry name" value="Laminin"/>
    <property type="match status" value="13"/>
</dbReference>
<feature type="domain" description="EGF-like" evidence="8">
    <location>
        <begin position="58"/>
        <end position="92"/>
    </location>
</feature>
<feature type="compositionally biased region" description="Polar residues" evidence="7">
    <location>
        <begin position="2094"/>
        <end position="2110"/>
    </location>
</feature>
<feature type="region of interest" description="Disordered" evidence="7">
    <location>
        <begin position="3355"/>
        <end position="3705"/>
    </location>
</feature>
<accession>A0A914CH78</accession>
<dbReference type="InterPro" id="IPR000742">
    <property type="entry name" value="EGF"/>
</dbReference>
<feature type="region of interest" description="Disordered" evidence="7">
    <location>
        <begin position="1662"/>
        <end position="1696"/>
    </location>
</feature>
<dbReference type="Gene3D" id="2.90.20.10">
    <property type="entry name" value="Plasmodium vivax P25 domain"/>
    <property type="match status" value="1"/>
</dbReference>
<feature type="compositionally biased region" description="Polar residues" evidence="7">
    <location>
        <begin position="3796"/>
        <end position="3807"/>
    </location>
</feature>
<dbReference type="PROSITE" id="PS01186">
    <property type="entry name" value="EGF_2"/>
    <property type="match status" value="12"/>
</dbReference>
<feature type="compositionally biased region" description="Basic and acidic residues" evidence="7">
    <location>
        <begin position="1516"/>
        <end position="1525"/>
    </location>
</feature>
<feature type="domain" description="EGF-like" evidence="8">
    <location>
        <begin position="4202"/>
        <end position="4241"/>
    </location>
</feature>
<evidence type="ECO:0000259" key="8">
    <source>
        <dbReference type="PROSITE" id="PS50026"/>
    </source>
</evidence>
<feature type="compositionally biased region" description="Polar residues" evidence="7">
    <location>
        <begin position="3650"/>
        <end position="3665"/>
    </location>
</feature>
<evidence type="ECO:0000256" key="1">
    <source>
        <dbReference type="ARBA" id="ARBA00022536"/>
    </source>
</evidence>
<comment type="caution">
    <text evidence="6">Lacks conserved residue(s) required for the propagation of feature annotation.</text>
</comment>
<feature type="compositionally biased region" description="Polar residues" evidence="7">
    <location>
        <begin position="2252"/>
        <end position="2265"/>
    </location>
</feature>
<dbReference type="PROSITE" id="PS00022">
    <property type="entry name" value="EGF_1"/>
    <property type="match status" value="1"/>
</dbReference>
<feature type="compositionally biased region" description="Low complexity" evidence="7">
    <location>
        <begin position="1625"/>
        <end position="1637"/>
    </location>
</feature>
<feature type="compositionally biased region" description="Polar residues" evidence="7">
    <location>
        <begin position="2178"/>
        <end position="2195"/>
    </location>
</feature>
<feature type="compositionally biased region" description="Low complexity" evidence="7">
    <location>
        <begin position="3877"/>
        <end position="3898"/>
    </location>
</feature>
<dbReference type="InterPro" id="IPR001881">
    <property type="entry name" value="EGF-like_Ca-bd_dom"/>
</dbReference>
<feature type="compositionally biased region" description="Polar residues" evidence="7">
    <location>
        <begin position="3160"/>
        <end position="3176"/>
    </location>
</feature>
<feature type="compositionally biased region" description="Polar residues" evidence="7">
    <location>
        <begin position="2452"/>
        <end position="2461"/>
    </location>
</feature>
<keyword evidence="2" id="KW-0732">Signal</keyword>
<feature type="compositionally biased region" description="Low complexity" evidence="7">
    <location>
        <begin position="3634"/>
        <end position="3649"/>
    </location>
</feature>
<feature type="compositionally biased region" description="Polar residues" evidence="7">
    <location>
        <begin position="3216"/>
        <end position="3225"/>
    </location>
</feature>
<feature type="compositionally biased region" description="Polar residues" evidence="7">
    <location>
        <begin position="3920"/>
        <end position="3950"/>
    </location>
</feature>
<feature type="region of interest" description="Disordered" evidence="7">
    <location>
        <begin position="3160"/>
        <end position="3342"/>
    </location>
</feature>
<feature type="compositionally biased region" description="Low complexity" evidence="7">
    <location>
        <begin position="1532"/>
        <end position="1542"/>
    </location>
</feature>
<keyword evidence="1 6" id="KW-0245">EGF-like domain</keyword>
<dbReference type="InterPro" id="IPR024731">
    <property type="entry name" value="NELL2-like_EGF"/>
</dbReference>
<evidence type="ECO:0000256" key="7">
    <source>
        <dbReference type="SAM" id="MobiDB-lite"/>
    </source>
</evidence>
<feature type="region of interest" description="Disordered" evidence="7">
    <location>
        <begin position="2151"/>
        <end position="2266"/>
    </location>
</feature>
<feature type="compositionally biased region" description="Low complexity" evidence="7">
    <location>
        <begin position="925"/>
        <end position="937"/>
    </location>
</feature>
<dbReference type="GO" id="GO:0008201">
    <property type="term" value="F:heparin binding"/>
    <property type="evidence" value="ECO:0007669"/>
    <property type="project" value="TreeGrafter"/>
</dbReference>
<feature type="compositionally biased region" description="Polar residues" evidence="7">
    <location>
        <begin position="665"/>
        <end position="675"/>
    </location>
</feature>
<dbReference type="PANTHER" id="PTHR24042">
    <property type="entry name" value="NEL HOMOLOG"/>
    <property type="match status" value="1"/>
</dbReference>
<dbReference type="PROSITE" id="PS01187">
    <property type="entry name" value="EGF_CA"/>
    <property type="match status" value="5"/>
</dbReference>
<feature type="compositionally biased region" description="Polar residues" evidence="7">
    <location>
        <begin position="2630"/>
        <end position="2641"/>
    </location>
</feature>
<feature type="compositionally biased region" description="Polar residues" evidence="7">
    <location>
        <begin position="1125"/>
        <end position="1134"/>
    </location>
</feature>